<evidence type="ECO:0000313" key="2">
    <source>
        <dbReference type="Proteomes" id="UP001216510"/>
    </source>
</evidence>
<dbReference type="SUPFAM" id="SSF82784">
    <property type="entry name" value="OsmC-like"/>
    <property type="match status" value="1"/>
</dbReference>
<gene>
    <name evidence="1" type="ORF">PX653_09565</name>
</gene>
<dbReference type="InterPro" id="IPR003718">
    <property type="entry name" value="OsmC/Ohr_fam"/>
</dbReference>
<dbReference type="InterPro" id="IPR036102">
    <property type="entry name" value="OsmC/Ohrsf"/>
</dbReference>
<dbReference type="Proteomes" id="UP001216510">
    <property type="component" value="Chromosome"/>
</dbReference>
<keyword evidence="2" id="KW-1185">Reference proteome</keyword>
<dbReference type="RefSeq" id="WP_277417661.1">
    <property type="nucleotide sequence ID" value="NZ_CP119083.1"/>
</dbReference>
<dbReference type="Pfam" id="PF02566">
    <property type="entry name" value="OsmC"/>
    <property type="match status" value="1"/>
</dbReference>
<name>A0ABY8BGM0_9BURK</name>
<reference evidence="1 2" key="1">
    <citation type="submission" date="2023-02" db="EMBL/GenBank/DDBJ databases">
        <title>Gemone sequence of Telluria chitinolytica ACM 3522T.</title>
        <authorList>
            <person name="Frediansyah A."/>
            <person name="Miess H."/>
            <person name="Gross H."/>
        </authorList>
    </citation>
    <scope>NUCLEOTIDE SEQUENCE [LARGE SCALE GENOMIC DNA]</scope>
    <source>
        <strain evidence="1 2">ACM 3522</strain>
    </source>
</reference>
<evidence type="ECO:0000313" key="1">
    <source>
        <dbReference type="EMBL" id="WEF34990.1"/>
    </source>
</evidence>
<protein>
    <submittedName>
        <fullName evidence="1">OsmC family protein</fullName>
    </submittedName>
</protein>
<dbReference type="EMBL" id="CP119083">
    <property type="protein sequence ID" value="WEF34990.1"/>
    <property type="molecule type" value="Genomic_DNA"/>
</dbReference>
<dbReference type="PANTHER" id="PTHR39624">
    <property type="entry name" value="PROTEIN INVOLVED IN RIMO-MEDIATED BETA-METHYLTHIOLATION OF RIBOSOMAL PROTEIN S12 YCAO"/>
    <property type="match status" value="1"/>
</dbReference>
<dbReference type="InterPro" id="IPR015946">
    <property type="entry name" value="KH_dom-like_a/b"/>
</dbReference>
<sequence>MSTPITVIRDQSQPMRHIVHVRNHIVSTDVSVEEGGIDAGPSPHDLYDAALSACKALTVLWYAKRKNIPVEDVRVVTERDASEERKGVYRLAATLHLTGDLSPAQREELLGVAQKCPVHKLMSSVTTEVATHLAGAPA</sequence>
<organism evidence="1 2">
    <name type="scientific">Pseudoduganella chitinolytica</name>
    <dbReference type="NCBI Taxonomy" id="34070"/>
    <lineage>
        <taxon>Bacteria</taxon>
        <taxon>Pseudomonadati</taxon>
        <taxon>Pseudomonadota</taxon>
        <taxon>Betaproteobacteria</taxon>
        <taxon>Burkholderiales</taxon>
        <taxon>Oxalobacteraceae</taxon>
        <taxon>Telluria group</taxon>
        <taxon>Pseudoduganella</taxon>
    </lineage>
</organism>
<dbReference type="PANTHER" id="PTHR39624:SF2">
    <property type="entry name" value="OSMC-LIKE PROTEIN"/>
    <property type="match status" value="1"/>
</dbReference>
<dbReference type="Gene3D" id="3.30.300.20">
    <property type="match status" value="1"/>
</dbReference>
<accession>A0ABY8BGM0</accession>
<proteinExistence type="predicted"/>